<dbReference type="CDD" id="cd00082">
    <property type="entry name" value="HisKA"/>
    <property type="match status" value="1"/>
</dbReference>
<dbReference type="InterPro" id="IPR013767">
    <property type="entry name" value="PAS_fold"/>
</dbReference>
<evidence type="ECO:0000256" key="16">
    <source>
        <dbReference type="SAM" id="Phobius"/>
    </source>
</evidence>
<dbReference type="PROSITE" id="PS50885">
    <property type="entry name" value="HAMP"/>
    <property type="match status" value="1"/>
</dbReference>
<dbReference type="EC" id="2.7.13.3" evidence="3"/>
<dbReference type="InterPro" id="IPR003661">
    <property type="entry name" value="HisK_dim/P_dom"/>
</dbReference>
<dbReference type="GO" id="GO:0005524">
    <property type="term" value="F:ATP binding"/>
    <property type="evidence" value="ECO:0007669"/>
    <property type="project" value="UniProtKB-KW"/>
</dbReference>
<evidence type="ECO:0000256" key="3">
    <source>
        <dbReference type="ARBA" id="ARBA00012438"/>
    </source>
</evidence>
<dbReference type="EMBL" id="SMAK01000002">
    <property type="protein sequence ID" value="TCT12382.1"/>
    <property type="molecule type" value="Genomic_DNA"/>
</dbReference>
<sequence length="765" mass="83177">MDHRPVSSSQTRPVPPSVLATRHSRSLRIAGSLLVALALVAGGATFAILTGLTPIEPDEEVVSASLVINLILVAGLTAIVATEVGRLLIARRRGIAGARLHLQILSLFALMAVVPAVLVAVVATVTLDRGLDTWFSERTRTIIQTSLSVAEAYLREHGQVIRADLLAMATDIDRAEPMYREDPERFAQFFNAQAAIRSLPAAFILREDMSVVMRADIPVQREFLMPPENAVEQAMNGEVVVIAPGISNQVGAIVRLQKYDGALLYVARSVDPLVINYLRLAQANVAEFSSLERRRFGVQVAFALMYVGFALILLLSAVWIGIGFANRLVSPIRRLIGAADQVSHGNLYVQVPVRPEEGDLASLGQTFNKMTTQLRSQRDELLEANAELEERRRFIEAVLAGVPAGVLGVSDTGEITLANRSAALLLESAQDDLVGTAIQDILPELQPCVEQARQQPNRLVQDQIMIRRSGRERTIAVRVAAERSASGGFGFVVTLDDITELVTAQRSSAWADIARRIAHEIKNPLTPIQLSAERLQRKYGKVITTDRDVFDQCTDTIIRQVGDIGRMVDEFSAFARMPKPAMESTDIGEVVKQATFLMGVGNPGIAIKLDSPETPMMALCDRRLISQAVTNIIKNASEAISAVEDVHARGEGLIEVSVKDIGGWVAIDVIDNGVGLPSQNRHRLLEPYMTTREKGTGLGLAIVARIMEEHGGRVELADAPSVADGGRGAWVRLTFPRFARAATQQADGTAERQETALVERRAEQG</sequence>
<evidence type="ECO:0000313" key="20">
    <source>
        <dbReference type="Proteomes" id="UP000295678"/>
    </source>
</evidence>
<dbReference type="Gene3D" id="1.10.287.130">
    <property type="match status" value="1"/>
</dbReference>
<dbReference type="InterPro" id="IPR003594">
    <property type="entry name" value="HATPase_dom"/>
</dbReference>
<evidence type="ECO:0000256" key="10">
    <source>
        <dbReference type="ARBA" id="ARBA00022840"/>
    </source>
</evidence>
<dbReference type="GO" id="GO:0005886">
    <property type="term" value="C:plasma membrane"/>
    <property type="evidence" value="ECO:0007669"/>
    <property type="project" value="UniProtKB-SubCell"/>
</dbReference>
<keyword evidence="13 16" id="KW-0472">Membrane</keyword>
<evidence type="ECO:0000256" key="2">
    <source>
        <dbReference type="ARBA" id="ARBA00004651"/>
    </source>
</evidence>
<dbReference type="PIRSF" id="PIRSF037532">
    <property type="entry name" value="STHK_NtrY"/>
    <property type="match status" value="1"/>
</dbReference>
<comment type="subcellular location">
    <subcellularLocation>
        <location evidence="2">Cell membrane</location>
        <topology evidence="2">Multi-pass membrane protein</topology>
    </subcellularLocation>
</comment>
<dbReference type="AlphaFoldDB" id="A0A4R3MIQ1"/>
<evidence type="ECO:0000256" key="9">
    <source>
        <dbReference type="ARBA" id="ARBA00022777"/>
    </source>
</evidence>
<evidence type="ECO:0000256" key="4">
    <source>
        <dbReference type="ARBA" id="ARBA00022475"/>
    </source>
</evidence>
<dbReference type="CDD" id="cd00130">
    <property type="entry name" value="PAS"/>
    <property type="match status" value="1"/>
</dbReference>
<dbReference type="InterPro" id="IPR004358">
    <property type="entry name" value="Sig_transdc_His_kin-like_C"/>
</dbReference>
<dbReference type="Gene3D" id="3.30.565.10">
    <property type="entry name" value="Histidine kinase-like ATPase, C-terminal domain"/>
    <property type="match status" value="1"/>
</dbReference>
<evidence type="ECO:0000256" key="5">
    <source>
        <dbReference type="ARBA" id="ARBA00022553"/>
    </source>
</evidence>
<keyword evidence="5" id="KW-0597">Phosphoprotein</keyword>
<dbReference type="Gene3D" id="6.10.340.10">
    <property type="match status" value="1"/>
</dbReference>
<evidence type="ECO:0000313" key="19">
    <source>
        <dbReference type="EMBL" id="TCT12382.1"/>
    </source>
</evidence>
<organism evidence="19 20">
    <name type="scientific">Tepidamorphus gemmatus</name>
    <dbReference type="NCBI Taxonomy" id="747076"/>
    <lineage>
        <taxon>Bacteria</taxon>
        <taxon>Pseudomonadati</taxon>
        <taxon>Pseudomonadota</taxon>
        <taxon>Alphaproteobacteria</taxon>
        <taxon>Hyphomicrobiales</taxon>
        <taxon>Tepidamorphaceae</taxon>
        <taxon>Tepidamorphus</taxon>
    </lineage>
</organism>
<dbReference type="Pfam" id="PF00989">
    <property type="entry name" value="PAS"/>
    <property type="match status" value="1"/>
</dbReference>
<dbReference type="Pfam" id="PF19312">
    <property type="entry name" value="NtrY_N"/>
    <property type="match status" value="1"/>
</dbReference>
<keyword evidence="14" id="KW-0175">Coiled coil</keyword>
<dbReference type="SUPFAM" id="SSF158472">
    <property type="entry name" value="HAMP domain-like"/>
    <property type="match status" value="1"/>
</dbReference>
<keyword evidence="10" id="KW-0067">ATP-binding</keyword>
<dbReference type="InterPro" id="IPR036890">
    <property type="entry name" value="HATPase_C_sf"/>
</dbReference>
<evidence type="ECO:0000259" key="18">
    <source>
        <dbReference type="PROSITE" id="PS50885"/>
    </source>
</evidence>
<evidence type="ECO:0000256" key="11">
    <source>
        <dbReference type="ARBA" id="ARBA00022989"/>
    </source>
</evidence>
<dbReference type="InterPro" id="IPR003660">
    <property type="entry name" value="HAMP_dom"/>
</dbReference>
<dbReference type="NCBIfam" id="TIGR00229">
    <property type="entry name" value="sensory_box"/>
    <property type="match status" value="1"/>
</dbReference>
<dbReference type="PRINTS" id="PR00344">
    <property type="entry name" value="BCTRLSENSOR"/>
</dbReference>
<evidence type="ECO:0000256" key="6">
    <source>
        <dbReference type="ARBA" id="ARBA00022679"/>
    </source>
</evidence>
<dbReference type="InterPro" id="IPR005467">
    <property type="entry name" value="His_kinase_dom"/>
</dbReference>
<feature type="transmembrane region" description="Helical" evidence="16">
    <location>
        <begin position="186"/>
        <end position="205"/>
    </location>
</feature>
<gene>
    <name evidence="19" type="ORF">EDC22_10265</name>
</gene>
<dbReference type="InterPro" id="IPR000014">
    <property type="entry name" value="PAS"/>
</dbReference>
<dbReference type="SMART" id="SM00388">
    <property type="entry name" value="HisKA"/>
    <property type="match status" value="1"/>
</dbReference>
<evidence type="ECO:0000256" key="14">
    <source>
        <dbReference type="SAM" id="Coils"/>
    </source>
</evidence>
<dbReference type="SUPFAM" id="SSF55874">
    <property type="entry name" value="ATPase domain of HSP90 chaperone/DNA topoisomerase II/histidine kinase"/>
    <property type="match status" value="1"/>
</dbReference>
<evidence type="ECO:0000256" key="1">
    <source>
        <dbReference type="ARBA" id="ARBA00000085"/>
    </source>
</evidence>
<keyword evidence="9 19" id="KW-0418">Kinase</keyword>
<name>A0A4R3MIQ1_9HYPH</name>
<dbReference type="InterPro" id="IPR036097">
    <property type="entry name" value="HisK_dim/P_sf"/>
</dbReference>
<dbReference type="OrthoDB" id="9776727at2"/>
<feature type="transmembrane region" description="Helical" evidence="16">
    <location>
        <begin position="102"/>
        <end position="127"/>
    </location>
</feature>
<keyword evidence="7 16" id="KW-0812">Transmembrane</keyword>
<dbReference type="InterPro" id="IPR045671">
    <property type="entry name" value="NtrY-like_N"/>
</dbReference>
<keyword evidence="6" id="KW-0808">Transferase</keyword>
<evidence type="ECO:0000256" key="12">
    <source>
        <dbReference type="ARBA" id="ARBA00023012"/>
    </source>
</evidence>
<dbReference type="PANTHER" id="PTHR43065:SF10">
    <property type="entry name" value="PEROXIDE STRESS-ACTIVATED HISTIDINE KINASE MAK3"/>
    <property type="match status" value="1"/>
</dbReference>
<evidence type="ECO:0000256" key="7">
    <source>
        <dbReference type="ARBA" id="ARBA00022692"/>
    </source>
</evidence>
<dbReference type="SMART" id="SM00387">
    <property type="entry name" value="HATPase_c"/>
    <property type="match status" value="1"/>
</dbReference>
<feature type="transmembrane region" description="Helical" evidence="16">
    <location>
        <begin position="300"/>
        <end position="325"/>
    </location>
</feature>
<keyword evidence="11 16" id="KW-1133">Transmembrane helix</keyword>
<dbReference type="InterPro" id="IPR035965">
    <property type="entry name" value="PAS-like_dom_sf"/>
</dbReference>
<feature type="transmembrane region" description="Helical" evidence="16">
    <location>
        <begin position="61"/>
        <end position="81"/>
    </location>
</feature>
<keyword evidence="4" id="KW-1003">Cell membrane</keyword>
<dbReference type="SUPFAM" id="SSF47384">
    <property type="entry name" value="Homodimeric domain of signal transducing histidine kinase"/>
    <property type="match status" value="1"/>
</dbReference>
<feature type="compositionally biased region" description="Basic and acidic residues" evidence="15">
    <location>
        <begin position="749"/>
        <end position="765"/>
    </location>
</feature>
<keyword evidence="8" id="KW-0547">Nucleotide-binding</keyword>
<proteinExistence type="predicted"/>
<dbReference type="SUPFAM" id="SSF55785">
    <property type="entry name" value="PYP-like sensor domain (PAS domain)"/>
    <property type="match status" value="1"/>
</dbReference>
<evidence type="ECO:0000256" key="15">
    <source>
        <dbReference type="SAM" id="MobiDB-lite"/>
    </source>
</evidence>
<dbReference type="PROSITE" id="PS50109">
    <property type="entry name" value="HIS_KIN"/>
    <property type="match status" value="1"/>
</dbReference>
<comment type="caution">
    <text evidence="19">The sequence shown here is derived from an EMBL/GenBank/DDBJ whole genome shotgun (WGS) entry which is preliminary data.</text>
</comment>
<evidence type="ECO:0000259" key="17">
    <source>
        <dbReference type="PROSITE" id="PS50109"/>
    </source>
</evidence>
<dbReference type="PANTHER" id="PTHR43065">
    <property type="entry name" value="SENSOR HISTIDINE KINASE"/>
    <property type="match status" value="1"/>
</dbReference>
<dbReference type="CDD" id="cd06225">
    <property type="entry name" value="HAMP"/>
    <property type="match status" value="1"/>
</dbReference>
<feature type="coiled-coil region" evidence="14">
    <location>
        <begin position="367"/>
        <end position="398"/>
    </location>
</feature>
<dbReference type="GO" id="GO:0006355">
    <property type="term" value="P:regulation of DNA-templated transcription"/>
    <property type="evidence" value="ECO:0007669"/>
    <property type="project" value="InterPro"/>
</dbReference>
<dbReference type="Proteomes" id="UP000295678">
    <property type="component" value="Unassembled WGS sequence"/>
</dbReference>
<comment type="catalytic activity">
    <reaction evidence="1">
        <text>ATP + protein L-histidine = ADP + protein N-phospho-L-histidine.</text>
        <dbReference type="EC" id="2.7.13.3"/>
    </reaction>
</comment>
<protein>
    <recommendedName>
        <fullName evidence="3">histidine kinase</fullName>
        <ecNumber evidence="3">2.7.13.3</ecNumber>
    </recommendedName>
</protein>
<dbReference type="Pfam" id="PF00512">
    <property type="entry name" value="HisKA"/>
    <property type="match status" value="1"/>
</dbReference>
<evidence type="ECO:0000256" key="8">
    <source>
        <dbReference type="ARBA" id="ARBA00022741"/>
    </source>
</evidence>
<accession>A0A4R3MIQ1</accession>
<feature type="domain" description="HAMP" evidence="18">
    <location>
        <begin position="326"/>
        <end position="379"/>
    </location>
</feature>
<feature type="domain" description="Histidine kinase" evidence="17">
    <location>
        <begin position="516"/>
        <end position="739"/>
    </location>
</feature>
<evidence type="ECO:0000256" key="13">
    <source>
        <dbReference type="ARBA" id="ARBA00023136"/>
    </source>
</evidence>
<keyword evidence="12" id="KW-0902">Two-component regulatory system</keyword>
<dbReference type="Gene3D" id="3.30.450.20">
    <property type="entry name" value="PAS domain"/>
    <property type="match status" value="1"/>
</dbReference>
<reference evidence="19 20" key="1">
    <citation type="submission" date="2019-03" db="EMBL/GenBank/DDBJ databases">
        <title>Genomic Encyclopedia of Type Strains, Phase IV (KMG-IV): sequencing the most valuable type-strain genomes for metagenomic binning, comparative biology and taxonomic classification.</title>
        <authorList>
            <person name="Goeker M."/>
        </authorList>
    </citation>
    <scope>NUCLEOTIDE SEQUENCE [LARGE SCALE GENOMIC DNA]</scope>
    <source>
        <strain evidence="19 20">DSM 19345</strain>
    </source>
</reference>
<dbReference type="Pfam" id="PF00672">
    <property type="entry name" value="HAMP"/>
    <property type="match status" value="1"/>
</dbReference>
<dbReference type="SMART" id="SM00091">
    <property type="entry name" value="PAS"/>
    <property type="match status" value="1"/>
</dbReference>
<dbReference type="InterPro" id="IPR017232">
    <property type="entry name" value="NtrY"/>
</dbReference>
<keyword evidence="20" id="KW-1185">Reference proteome</keyword>
<feature type="region of interest" description="Disordered" evidence="15">
    <location>
        <begin position="744"/>
        <end position="765"/>
    </location>
</feature>
<feature type="transmembrane region" description="Helical" evidence="16">
    <location>
        <begin position="29"/>
        <end position="49"/>
    </location>
</feature>
<dbReference type="SMART" id="SM00304">
    <property type="entry name" value="HAMP"/>
    <property type="match status" value="1"/>
</dbReference>
<dbReference type="GO" id="GO:0000155">
    <property type="term" value="F:phosphorelay sensor kinase activity"/>
    <property type="evidence" value="ECO:0007669"/>
    <property type="project" value="InterPro"/>
</dbReference>
<dbReference type="Pfam" id="PF02518">
    <property type="entry name" value="HATPase_c"/>
    <property type="match status" value="1"/>
</dbReference>